<evidence type="ECO:0000256" key="4">
    <source>
        <dbReference type="ARBA" id="ARBA00022475"/>
    </source>
</evidence>
<organism evidence="12 13">
    <name type="scientific">Idiomarina xiamenensis 10-D-4</name>
    <dbReference type="NCBI Taxonomy" id="740709"/>
    <lineage>
        <taxon>Bacteria</taxon>
        <taxon>Pseudomonadati</taxon>
        <taxon>Pseudomonadota</taxon>
        <taxon>Gammaproteobacteria</taxon>
        <taxon>Alteromonadales</taxon>
        <taxon>Idiomarinaceae</taxon>
        <taxon>Idiomarina</taxon>
    </lineage>
</organism>
<dbReference type="eggNOG" id="COG3149">
    <property type="taxonomic scope" value="Bacteria"/>
</dbReference>
<comment type="caution">
    <text evidence="12">The sequence shown here is derived from an EMBL/GenBank/DDBJ whole genome shotgun (WGS) entry which is preliminary data.</text>
</comment>
<sequence length="172" mass="19694">MSQLSQKLQQQLRPLQAYWQKLNARERLLLKCGGVFVLIGVLYWVIWQPLVTATERAQQQLDGRLQTLQWVQENSQRYRQLAAQSGRTQQVSGSLQQRFSHSARELDINVSRMQPQGEQLLVVIDELSFNQLLNLLNQLQRGAGLVVDSLDVVELNAPGQVRVRKLVLELPV</sequence>
<dbReference type="Gene3D" id="3.30.1360.100">
    <property type="entry name" value="General secretion pathway protein M, EpsM"/>
    <property type="match status" value="1"/>
</dbReference>
<evidence type="ECO:0000313" key="13">
    <source>
        <dbReference type="Proteomes" id="UP000014115"/>
    </source>
</evidence>
<accession>K2JP06</accession>
<keyword evidence="7 10" id="KW-0653">Protein transport</keyword>
<keyword evidence="8 11" id="KW-1133">Transmembrane helix</keyword>
<dbReference type="GO" id="GO:0015628">
    <property type="term" value="P:protein secretion by the type II secretion system"/>
    <property type="evidence" value="ECO:0007669"/>
    <property type="project" value="InterPro"/>
</dbReference>
<keyword evidence="9 10" id="KW-0472">Membrane</keyword>
<comment type="subcellular location">
    <subcellularLocation>
        <location evidence="1">Cell inner membrane</location>
        <topology evidence="1">Single-pass membrane protein</topology>
    </subcellularLocation>
</comment>
<evidence type="ECO:0000256" key="10">
    <source>
        <dbReference type="PIRNR" id="PIRNR006291"/>
    </source>
</evidence>
<evidence type="ECO:0000256" key="9">
    <source>
        <dbReference type="ARBA" id="ARBA00023136"/>
    </source>
</evidence>
<evidence type="ECO:0000256" key="8">
    <source>
        <dbReference type="ARBA" id="ARBA00022989"/>
    </source>
</evidence>
<evidence type="ECO:0000313" key="12">
    <source>
        <dbReference type="EMBL" id="EKE85211.1"/>
    </source>
</evidence>
<dbReference type="SUPFAM" id="SSF103054">
    <property type="entry name" value="General secretion pathway protein M, EpsM"/>
    <property type="match status" value="1"/>
</dbReference>
<name>K2JP06_9GAMM</name>
<dbReference type="PIRSF" id="PIRSF006291">
    <property type="entry name" value="GspM"/>
    <property type="match status" value="1"/>
</dbReference>
<evidence type="ECO:0000256" key="6">
    <source>
        <dbReference type="ARBA" id="ARBA00022692"/>
    </source>
</evidence>
<evidence type="ECO:0000256" key="7">
    <source>
        <dbReference type="ARBA" id="ARBA00022927"/>
    </source>
</evidence>
<gene>
    <name evidence="12" type="ORF">A10D4_02665</name>
</gene>
<dbReference type="GO" id="GO:0015627">
    <property type="term" value="C:type II protein secretion system complex"/>
    <property type="evidence" value="ECO:0007669"/>
    <property type="project" value="InterPro"/>
</dbReference>
<keyword evidence="13" id="KW-1185">Reference proteome</keyword>
<evidence type="ECO:0000256" key="5">
    <source>
        <dbReference type="ARBA" id="ARBA00022519"/>
    </source>
</evidence>
<dbReference type="STRING" id="740709.A10D4_02665"/>
<reference evidence="12 13" key="1">
    <citation type="journal article" date="2012" name="J. Bacteriol.">
        <title>Genome Sequence of Idiomarina xiamenensis Type Strain 10-D-4.</title>
        <authorList>
            <person name="Lai Q."/>
            <person name="Wang L."/>
            <person name="Wang W."/>
            <person name="Shao Z."/>
        </authorList>
    </citation>
    <scope>NUCLEOTIDE SEQUENCE [LARGE SCALE GENOMIC DNA]</scope>
    <source>
        <strain evidence="12 13">10-D-4</strain>
    </source>
</reference>
<dbReference type="GO" id="GO:0005886">
    <property type="term" value="C:plasma membrane"/>
    <property type="evidence" value="ECO:0007669"/>
    <property type="project" value="UniProtKB-SubCell"/>
</dbReference>
<dbReference type="EMBL" id="AMRG01000003">
    <property type="protein sequence ID" value="EKE85211.1"/>
    <property type="molecule type" value="Genomic_DNA"/>
</dbReference>
<protein>
    <recommendedName>
        <fullName evidence="10">Type II secretion system protein M</fullName>
        <shortName evidence="10">T2SS protein M</shortName>
    </recommendedName>
    <alternativeName>
        <fullName evidence="10">General secretion pathway protein M</fullName>
    </alternativeName>
</protein>
<comment type="similarity">
    <text evidence="2 10">Belongs to the GSP M family.</text>
</comment>
<keyword evidence="6 11" id="KW-0812">Transmembrane</keyword>
<dbReference type="OrthoDB" id="6624834at2"/>
<dbReference type="AlphaFoldDB" id="K2JP06"/>
<evidence type="ECO:0000256" key="1">
    <source>
        <dbReference type="ARBA" id="ARBA00004377"/>
    </source>
</evidence>
<dbReference type="InterPro" id="IPR007690">
    <property type="entry name" value="T2SS_GspM"/>
</dbReference>
<keyword evidence="3 10" id="KW-0813">Transport</keyword>
<dbReference type="Proteomes" id="UP000014115">
    <property type="component" value="Unassembled WGS sequence"/>
</dbReference>
<keyword evidence="5 10" id="KW-0997">Cell inner membrane</keyword>
<dbReference type="InterPro" id="IPR023229">
    <property type="entry name" value="T2SS_M_periplasmic_sf"/>
</dbReference>
<proteinExistence type="inferred from homology"/>
<comment type="function">
    <text evidence="10">Inner membrane component of the type II secretion system required for the energy-dependent secretion of extracellular factors such as proteases and toxins from the periplasm.</text>
</comment>
<dbReference type="RefSeq" id="WP_008487561.1">
    <property type="nucleotide sequence ID" value="NZ_AMRG01000003.1"/>
</dbReference>
<keyword evidence="4 10" id="KW-1003">Cell membrane</keyword>
<evidence type="ECO:0000256" key="11">
    <source>
        <dbReference type="SAM" id="Phobius"/>
    </source>
</evidence>
<evidence type="ECO:0000256" key="3">
    <source>
        <dbReference type="ARBA" id="ARBA00022448"/>
    </source>
</evidence>
<feature type="transmembrane region" description="Helical" evidence="11">
    <location>
        <begin position="28"/>
        <end position="47"/>
    </location>
</feature>
<dbReference type="Pfam" id="PF04612">
    <property type="entry name" value="T2SSM"/>
    <property type="match status" value="1"/>
</dbReference>
<evidence type="ECO:0000256" key="2">
    <source>
        <dbReference type="ARBA" id="ARBA00010637"/>
    </source>
</evidence>
<dbReference type="PATRIC" id="fig|740709.3.peg.536"/>